<accession>A0A4R3YCT4</accession>
<keyword evidence="1" id="KW-0732">Signal</keyword>
<comment type="caution">
    <text evidence="2">The sequence shown here is derived from an EMBL/GenBank/DDBJ whole genome shotgun (WGS) entry which is preliminary data.</text>
</comment>
<dbReference type="InterPro" id="IPR011048">
    <property type="entry name" value="Haem_d1_sf"/>
</dbReference>
<keyword evidence="3" id="KW-1185">Reference proteome</keyword>
<proteinExistence type="predicted"/>
<evidence type="ECO:0008006" key="4">
    <source>
        <dbReference type="Google" id="ProtNLM"/>
    </source>
</evidence>
<feature type="signal peptide" evidence="1">
    <location>
        <begin position="1"/>
        <end position="27"/>
    </location>
</feature>
<reference evidence="2 3" key="1">
    <citation type="submission" date="2019-03" db="EMBL/GenBank/DDBJ databases">
        <title>Genomic Encyclopedia of Type Strains, Phase IV (KMG-IV): sequencing the most valuable type-strain genomes for metagenomic binning, comparative biology and taxonomic classification.</title>
        <authorList>
            <person name="Goeker M."/>
        </authorList>
    </citation>
    <scope>NUCLEOTIDE SEQUENCE [LARGE SCALE GENOMIC DNA]</scope>
    <source>
        <strain evidence="2 3">DSM 100309</strain>
    </source>
</reference>
<protein>
    <recommendedName>
        <fullName evidence="4">LVIVD repeat-containing protein</fullName>
    </recommendedName>
</protein>
<organism evidence="2 3">
    <name type="scientific">Sulfurirhabdus autotrophica</name>
    <dbReference type="NCBI Taxonomy" id="1706046"/>
    <lineage>
        <taxon>Bacteria</taxon>
        <taxon>Pseudomonadati</taxon>
        <taxon>Pseudomonadota</taxon>
        <taxon>Betaproteobacteria</taxon>
        <taxon>Nitrosomonadales</taxon>
        <taxon>Sulfuricellaceae</taxon>
        <taxon>Sulfurirhabdus</taxon>
    </lineage>
</organism>
<sequence>MKKQYRNTFLKLGLTATLASSMGMALAAPTYTISNVLVPPDEYSGEADLTPAPVYKPHETGAAATPTYWISSNERGNEAVAPGQTQQFDKMAGISIFEYGTNKVLSTLNIEKACIPVVLPDGTLMKTFGGCAPLGAEGHPRHPHGISIDDAQKVAYQVIEHSGLQWNATRTAFKKATTTDAESGLLVAYDISDLTNPKILKSYVLGHAAEEDVVNPINHKIYAGNHEPSPTNVGCFVSVIDRSLARPYKFIDLPGTDCVQGVGVDAALNTVNGTTHFGQKMYTFNSTNDTVAYSVDIRGPFNAFVASLPQSEQFTIPAGYIVHLHDLATDGVNHRAYNAIHTIATAEEVTAEDAEVAGAPEADEITGRWVAEVNTDPSSPDFKKVTIIDLSNGQSVPAVRNHHDAIATLHGSNAFQNLFIHAHFLDVDPARAALLVSGEHTGNLAVVNTNTMTLQNVHSITRLIPNCTPTDLEPHVHGVDIQLTTGTAYVSDEGEHCTYESVTILQP</sequence>
<dbReference type="InterPro" id="IPR011045">
    <property type="entry name" value="N2O_reductase_N"/>
</dbReference>
<evidence type="ECO:0000313" key="2">
    <source>
        <dbReference type="EMBL" id="TCV89632.1"/>
    </source>
</evidence>
<feature type="chain" id="PRO_5020690554" description="LVIVD repeat-containing protein" evidence="1">
    <location>
        <begin position="28"/>
        <end position="507"/>
    </location>
</feature>
<dbReference type="RefSeq" id="WP_124947056.1">
    <property type="nucleotide sequence ID" value="NZ_BHVT01000057.1"/>
</dbReference>
<dbReference type="Proteomes" id="UP000295367">
    <property type="component" value="Unassembled WGS sequence"/>
</dbReference>
<dbReference type="SUPFAM" id="SSF51004">
    <property type="entry name" value="C-terminal (heme d1) domain of cytochrome cd1-nitrite reductase"/>
    <property type="match status" value="1"/>
</dbReference>
<evidence type="ECO:0000313" key="3">
    <source>
        <dbReference type="Proteomes" id="UP000295367"/>
    </source>
</evidence>
<evidence type="ECO:0000256" key="1">
    <source>
        <dbReference type="SAM" id="SignalP"/>
    </source>
</evidence>
<dbReference type="AlphaFoldDB" id="A0A4R3YCT4"/>
<name>A0A4R3YCT4_9PROT</name>
<gene>
    <name evidence="2" type="ORF">EDC63_102152</name>
</gene>
<dbReference type="EMBL" id="SMCO01000002">
    <property type="protein sequence ID" value="TCV89632.1"/>
    <property type="molecule type" value="Genomic_DNA"/>
</dbReference>
<dbReference type="SUPFAM" id="SSF50974">
    <property type="entry name" value="Nitrous oxide reductase, N-terminal domain"/>
    <property type="match status" value="1"/>
</dbReference>